<proteinExistence type="predicted"/>
<gene>
    <name evidence="1" type="ORF">Gohar_013293</name>
</gene>
<evidence type="ECO:0000313" key="2">
    <source>
        <dbReference type="Proteomes" id="UP000593560"/>
    </source>
</evidence>
<sequence length="67" mass="8061">MEKGFLHKVEDNATVRIWSEKRQKEKCDSLLEGYISELWDFTCISLCYRKYGDLTYVLDVKVDKYLF</sequence>
<organism evidence="1 2">
    <name type="scientific">Gossypium harknessii</name>
    <dbReference type="NCBI Taxonomy" id="34285"/>
    <lineage>
        <taxon>Eukaryota</taxon>
        <taxon>Viridiplantae</taxon>
        <taxon>Streptophyta</taxon>
        <taxon>Embryophyta</taxon>
        <taxon>Tracheophyta</taxon>
        <taxon>Spermatophyta</taxon>
        <taxon>Magnoliopsida</taxon>
        <taxon>eudicotyledons</taxon>
        <taxon>Gunneridae</taxon>
        <taxon>Pentapetalae</taxon>
        <taxon>rosids</taxon>
        <taxon>malvids</taxon>
        <taxon>Malvales</taxon>
        <taxon>Malvaceae</taxon>
        <taxon>Malvoideae</taxon>
        <taxon>Gossypium</taxon>
    </lineage>
</organism>
<protein>
    <submittedName>
        <fullName evidence="1">Uncharacterized protein</fullName>
    </submittedName>
</protein>
<dbReference type="Proteomes" id="UP000593560">
    <property type="component" value="Unassembled WGS sequence"/>
</dbReference>
<accession>A0A7J9GZN6</accession>
<evidence type="ECO:0000313" key="1">
    <source>
        <dbReference type="EMBL" id="MBA0803043.1"/>
    </source>
</evidence>
<dbReference type="OrthoDB" id="10359060at2759"/>
<keyword evidence="2" id="KW-1185">Reference proteome</keyword>
<reference evidence="1 2" key="1">
    <citation type="journal article" date="2019" name="Genome Biol. Evol.">
        <title>Insights into the evolution of the New World diploid cottons (Gossypium, subgenus Houzingenia) based on genome sequencing.</title>
        <authorList>
            <person name="Grover C.E."/>
            <person name="Arick M.A. 2nd"/>
            <person name="Thrash A."/>
            <person name="Conover J.L."/>
            <person name="Sanders W.S."/>
            <person name="Peterson D.G."/>
            <person name="Frelichowski J.E."/>
            <person name="Scheffler J.A."/>
            <person name="Scheffler B.E."/>
            <person name="Wendel J.F."/>
        </authorList>
    </citation>
    <scope>NUCLEOTIDE SEQUENCE [LARGE SCALE GENOMIC DNA]</scope>
    <source>
        <strain evidence="1">0</strain>
        <tissue evidence="1">Leaf</tissue>
    </source>
</reference>
<comment type="caution">
    <text evidence="1">The sequence shown here is derived from an EMBL/GenBank/DDBJ whole genome shotgun (WGS) entry which is preliminary data.</text>
</comment>
<dbReference type="AlphaFoldDB" id="A0A7J9GZN6"/>
<dbReference type="EMBL" id="JABFAD010000007">
    <property type="protein sequence ID" value="MBA0803043.1"/>
    <property type="molecule type" value="Genomic_DNA"/>
</dbReference>
<name>A0A7J9GZN6_9ROSI</name>